<dbReference type="EMBL" id="PJQM01007727">
    <property type="protein sequence ID" value="RCH77799.1"/>
    <property type="molecule type" value="Genomic_DNA"/>
</dbReference>
<reference evidence="3 4" key="1">
    <citation type="journal article" date="2018" name="G3 (Bethesda)">
        <title>Phylogenetic and Phylogenomic Definition of Rhizopus Species.</title>
        <authorList>
            <person name="Gryganskyi A.P."/>
            <person name="Golan J."/>
            <person name="Dolatabadi S."/>
            <person name="Mondo S."/>
            <person name="Robb S."/>
            <person name="Idnurm A."/>
            <person name="Muszewska A."/>
            <person name="Steczkiewicz K."/>
            <person name="Masonjones S."/>
            <person name="Liao H.L."/>
            <person name="Gajdeczka M.T."/>
            <person name="Anike F."/>
            <person name="Vuek A."/>
            <person name="Anishchenko I.M."/>
            <person name="Voigt K."/>
            <person name="de Hoog G.S."/>
            <person name="Smith M.E."/>
            <person name="Heitman J."/>
            <person name="Vilgalys R."/>
            <person name="Stajich J.E."/>
        </authorList>
    </citation>
    <scope>NUCLEOTIDE SEQUENCE [LARGE SCALE GENOMIC DNA]</scope>
    <source>
        <strain evidence="3 4">LSU 92-RS-03</strain>
    </source>
</reference>
<keyword evidence="4" id="KW-1185">Reference proteome</keyword>
<feature type="compositionally biased region" description="Polar residues" evidence="1">
    <location>
        <begin position="182"/>
        <end position="192"/>
    </location>
</feature>
<dbReference type="OrthoDB" id="5560686at2759"/>
<name>A0A367IJF8_RHIST</name>
<gene>
    <name evidence="3" type="ORF">CU098_003423</name>
</gene>
<feature type="compositionally biased region" description="Basic and acidic residues" evidence="1">
    <location>
        <begin position="77"/>
        <end position="88"/>
    </location>
</feature>
<feature type="non-terminal residue" evidence="3">
    <location>
        <position position="352"/>
    </location>
</feature>
<proteinExistence type="predicted"/>
<feature type="domain" description="SET" evidence="2">
    <location>
        <begin position="216"/>
        <end position="343"/>
    </location>
</feature>
<feature type="compositionally biased region" description="Polar residues" evidence="1">
    <location>
        <begin position="90"/>
        <end position="99"/>
    </location>
</feature>
<dbReference type="InterPro" id="IPR001214">
    <property type="entry name" value="SET_dom"/>
</dbReference>
<evidence type="ECO:0000313" key="4">
    <source>
        <dbReference type="Proteomes" id="UP000253551"/>
    </source>
</evidence>
<organism evidence="3 4">
    <name type="scientific">Rhizopus stolonifer</name>
    <name type="common">Rhizopus nigricans</name>
    <dbReference type="NCBI Taxonomy" id="4846"/>
    <lineage>
        <taxon>Eukaryota</taxon>
        <taxon>Fungi</taxon>
        <taxon>Fungi incertae sedis</taxon>
        <taxon>Mucoromycota</taxon>
        <taxon>Mucoromycotina</taxon>
        <taxon>Mucoromycetes</taxon>
        <taxon>Mucorales</taxon>
        <taxon>Mucorineae</taxon>
        <taxon>Rhizopodaceae</taxon>
        <taxon>Rhizopus</taxon>
    </lineage>
</organism>
<dbReference type="Proteomes" id="UP000253551">
    <property type="component" value="Unassembled WGS sequence"/>
</dbReference>
<dbReference type="Pfam" id="PF00856">
    <property type="entry name" value="SET"/>
    <property type="match status" value="1"/>
</dbReference>
<dbReference type="Gene3D" id="2.170.270.10">
    <property type="entry name" value="SET domain"/>
    <property type="match status" value="1"/>
</dbReference>
<comment type="caution">
    <text evidence="3">The sequence shown here is derived from an EMBL/GenBank/DDBJ whole genome shotgun (WGS) entry which is preliminary data.</text>
</comment>
<dbReference type="PROSITE" id="PS50280">
    <property type="entry name" value="SET"/>
    <property type="match status" value="1"/>
</dbReference>
<feature type="non-terminal residue" evidence="3">
    <location>
        <position position="1"/>
    </location>
</feature>
<dbReference type="STRING" id="4846.A0A367IJF8"/>
<dbReference type="AlphaFoldDB" id="A0A367IJF8"/>
<feature type="region of interest" description="Disordered" evidence="1">
    <location>
        <begin position="54"/>
        <end position="192"/>
    </location>
</feature>
<dbReference type="InterPro" id="IPR046341">
    <property type="entry name" value="SET_dom_sf"/>
</dbReference>
<feature type="compositionally biased region" description="Basic and acidic residues" evidence="1">
    <location>
        <begin position="101"/>
        <end position="114"/>
    </location>
</feature>
<feature type="compositionally biased region" description="Basic and acidic residues" evidence="1">
    <location>
        <begin position="157"/>
        <end position="181"/>
    </location>
</feature>
<feature type="compositionally biased region" description="Basic and acidic residues" evidence="1">
    <location>
        <begin position="121"/>
        <end position="148"/>
    </location>
</feature>
<evidence type="ECO:0000256" key="1">
    <source>
        <dbReference type="SAM" id="MobiDB-lite"/>
    </source>
</evidence>
<accession>A0A367IJF8</accession>
<evidence type="ECO:0000259" key="2">
    <source>
        <dbReference type="PROSITE" id="PS50280"/>
    </source>
</evidence>
<dbReference type="SUPFAM" id="SSF82199">
    <property type="entry name" value="SET domain"/>
    <property type="match status" value="1"/>
</dbReference>
<sequence length="352" mass="40340">SASLTTNHDRYFVPFRPEGSRSTWFKLAYEPNNEEKAVEEYQKWLTKLADHDWPFCFGVPKKKPEDEYQTPPASETDCDRLETRKEASQEPVQTLSPESASIEREEDKSLDTEKNVSSTDKTTEEKDKDQEEELKVPKEKGLLTEKQDTSLNLPAENEDKALEDVSEESKCLTAETKKDRSSSPTKQNKNSLLSDETPIYTLDDLDLTDIPKCLDDIVYSAPSRIPGAGSGLFAKRKLPYNTPIGFYFGVPMTEDEFDSLKDRVGRASEYSIMYRRTVLDATDKEGEPVTDKLNPRYCPFHFMNEIDDQQTNVLFVEGIVVNQVICWTKREIEAGEELLAWYGKDVNRHWDS</sequence>
<protein>
    <recommendedName>
        <fullName evidence="2">SET domain-containing protein</fullName>
    </recommendedName>
</protein>
<evidence type="ECO:0000313" key="3">
    <source>
        <dbReference type="EMBL" id="RCH77799.1"/>
    </source>
</evidence>